<dbReference type="PROSITE" id="PS51837">
    <property type="entry name" value="LITAF"/>
    <property type="match status" value="1"/>
</dbReference>
<feature type="domain" description="LITAF" evidence="9">
    <location>
        <begin position="13"/>
        <end position="98"/>
    </location>
</feature>
<dbReference type="PANTHER" id="PTHR23292">
    <property type="entry name" value="LIPOPOLYSACCHARIDE-INDUCED TUMOR NECROSIS FACTOR-ALPHA FACTOR"/>
    <property type="match status" value="1"/>
</dbReference>
<dbReference type="GO" id="GO:0005634">
    <property type="term" value="C:nucleus"/>
    <property type="evidence" value="ECO:0007669"/>
    <property type="project" value="TreeGrafter"/>
</dbReference>
<evidence type="ECO:0000256" key="5">
    <source>
        <dbReference type="ARBA" id="ARBA00022723"/>
    </source>
</evidence>
<evidence type="ECO:0000256" key="1">
    <source>
        <dbReference type="ARBA" id="ARBA00004414"/>
    </source>
</evidence>
<dbReference type="VEuPathDB" id="VectorBase:LDEU008895"/>
<evidence type="ECO:0000256" key="2">
    <source>
        <dbReference type="ARBA" id="ARBA00004481"/>
    </source>
</evidence>
<dbReference type="PANTHER" id="PTHR23292:SF6">
    <property type="entry name" value="FI16602P1-RELATED"/>
    <property type="match status" value="1"/>
</dbReference>
<comment type="caution">
    <text evidence="10">The sequence shown here is derived from an EMBL/GenBank/DDBJ whole genome shotgun (WGS) entry which is preliminary data.</text>
</comment>
<dbReference type="EMBL" id="NCKV01007029">
    <property type="protein sequence ID" value="RWS23145.1"/>
    <property type="molecule type" value="Genomic_DNA"/>
</dbReference>
<evidence type="ECO:0000256" key="8">
    <source>
        <dbReference type="SAM" id="Phobius"/>
    </source>
</evidence>
<dbReference type="SMART" id="SM00714">
    <property type="entry name" value="LITAF"/>
    <property type="match status" value="1"/>
</dbReference>
<organism evidence="10 11">
    <name type="scientific">Leptotrombidium deliense</name>
    <dbReference type="NCBI Taxonomy" id="299467"/>
    <lineage>
        <taxon>Eukaryota</taxon>
        <taxon>Metazoa</taxon>
        <taxon>Ecdysozoa</taxon>
        <taxon>Arthropoda</taxon>
        <taxon>Chelicerata</taxon>
        <taxon>Arachnida</taxon>
        <taxon>Acari</taxon>
        <taxon>Acariformes</taxon>
        <taxon>Trombidiformes</taxon>
        <taxon>Prostigmata</taxon>
        <taxon>Anystina</taxon>
        <taxon>Parasitengona</taxon>
        <taxon>Trombiculoidea</taxon>
        <taxon>Trombiculidae</taxon>
        <taxon>Leptotrombidium</taxon>
    </lineage>
</organism>
<accession>A0A443S6U7</accession>
<evidence type="ECO:0000313" key="11">
    <source>
        <dbReference type="Proteomes" id="UP000288716"/>
    </source>
</evidence>
<keyword evidence="5" id="KW-0479">Metal-binding</keyword>
<dbReference type="InterPro" id="IPR006629">
    <property type="entry name" value="LITAF"/>
</dbReference>
<keyword evidence="11" id="KW-1185">Reference proteome</keyword>
<comment type="similarity">
    <text evidence="4">Belongs to the CDIP1/LITAF family.</text>
</comment>
<protein>
    <submittedName>
        <fullName evidence="10">Lipopolysaccharide-induced tumor necrosis factor-alpha factor-like protein</fullName>
    </submittedName>
</protein>
<dbReference type="OrthoDB" id="6512870at2759"/>
<evidence type="ECO:0000256" key="6">
    <source>
        <dbReference type="ARBA" id="ARBA00022833"/>
    </source>
</evidence>
<keyword evidence="7 8" id="KW-0472">Membrane</keyword>
<reference evidence="10 11" key="1">
    <citation type="journal article" date="2018" name="Gigascience">
        <title>Genomes of trombidid mites reveal novel predicted allergens and laterally-transferred genes associated with secondary metabolism.</title>
        <authorList>
            <person name="Dong X."/>
            <person name="Chaisiri K."/>
            <person name="Xia D."/>
            <person name="Armstrong S.D."/>
            <person name="Fang Y."/>
            <person name="Donnelly M.J."/>
            <person name="Kadowaki T."/>
            <person name="McGarry J.W."/>
            <person name="Darby A.C."/>
            <person name="Makepeace B.L."/>
        </authorList>
    </citation>
    <scope>NUCLEOTIDE SEQUENCE [LARGE SCALE GENOMIC DNA]</scope>
    <source>
        <strain evidence="10">UoL-UT</strain>
    </source>
</reference>
<evidence type="ECO:0000256" key="3">
    <source>
        <dbReference type="ARBA" id="ARBA00004630"/>
    </source>
</evidence>
<dbReference type="InterPro" id="IPR037519">
    <property type="entry name" value="LITAF_fam"/>
</dbReference>
<dbReference type="GO" id="GO:0098560">
    <property type="term" value="C:cytoplasmic side of late endosome membrane"/>
    <property type="evidence" value="ECO:0007669"/>
    <property type="project" value="TreeGrafter"/>
</dbReference>
<evidence type="ECO:0000313" key="10">
    <source>
        <dbReference type="EMBL" id="RWS23145.1"/>
    </source>
</evidence>
<sequence>MENQVAQTDIYRSATVVTMITGETFGPTPIKARCPSCKIEVLTNIRPIIGGITWLISGIMCFAGLFCGCCLIPFCLDSSRDTEHRCPICNQTLGVYKRMG</sequence>
<dbReference type="Proteomes" id="UP000288716">
    <property type="component" value="Unassembled WGS sequence"/>
</dbReference>
<gene>
    <name evidence="10" type="ORF">B4U80_02736</name>
</gene>
<name>A0A443S6U7_9ACAR</name>
<dbReference type="GO" id="GO:0098574">
    <property type="term" value="C:cytoplasmic side of lysosomal membrane"/>
    <property type="evidence" value="ECO:0007669"/>
    <property type="project" value="TreeGrafter"/>
</dbReference>
<keyword evidence="8" id="KW-1133">Transmembrane helix</keyword>
<evidence type="ECO:0000259" key="9">
    <source>
        <dbReference type="PROSITE" id="PS51837"/>
    </source>
</evidence>
<dbReference type="Pfam" id="PF10601">
    <property type="entry name" value="zf-LITAF-like"/>
    <property type="match status" value="1"/>
</dbReference>
<evidence type="ECO:0000256" key="4">
    <source>
        <dbReference type="ARBA" id="ARBA00005975"/>
    </source>
</evidence>
<dbReference type="STRING" id="299467.A0A443S6U7"/>
<dbReference type="GO" id="GO:0008270">
    <property type="term" value="F:zinc ion binding"/>
    <property type="evidence" value="ECO:0007669"/>
    <property type="project" value="TreeGrafter"/>
</dbReference>
<proteinExistence type="inferred from homology"/>
<keyword evidence="6" id="KW-0862">Zinc</keyword>
<feature type="transmembrane region" description="Helical" evidence="8">
    <location>
        <begin position="52"/>
        <end position="76"/>
    </location>
</feature>
<dbReference type="AlphaFoldDB" id="A0A443S6U7"/>
<evidence type="ECO:0000256" key="7">
    <source>
        <dbReference type="ARBA" id="ARBA00023136"/>
    </source>
</evidence>
<keyword evidence="8" id="KW-0812">Transmembrane</keyword>
<comment type="subcellular location">
    <subcellularLocation>
        <location evidence="2">Endosome membrane</location>
        <topology evidence="2">Peripheral membrane protein</topology>
    </subcellularLocation>
    <subcellularLocation>
        <location evidence="1">Late endosome membrane</location>
    </subcellularLocation>
    <subcellularLocation>
        <location evidence="3">Lysosome membrane</location>
        <topology evidence="3">Peripheral membrane protein</topology>
        <orientation evidence="3">Cytoplasmic side</orientation>
    </subcellularLocation>
</comment>